<name>A0A9W5B828_9HYPH</name>
<evidence type="ECO:0000313" key="2">
    <source>
        <dbReference type="Proteomes" id="UP000191933"/>
    </source>
</evidence>
<protein>
    <submittedName>
        <fullName evidence="1">Uncharacterized protein</fullName>
    </submittedName>
</protein>
<reference evidence="1 2" key="1">
    <citation type="submission" date="2016-01" db="EMBL/GenBank/DDBJ databases">
        <authorList>
            <person name="Regsiter A."/>
            <person name="william w."/>
        </authorList>
    </citation>
    <scope>NUCLEOTIDE SEQUENCE [LARGE SCALE GENOMIC DNA]</scope>
    <source>
        <strain evidence="1 2">CFBP 5494</strain>
    </source>
</reference>
<comment type="caution">
    <text evidence="1">The sequence shown here is derived from an EMBL/GenBank/DDBJ whole genome shotgun (WGS) entry which is preliminary data.</text>
</comment>
<keyword evidence="2" id="KW-1185">Reference proteome</keyword>
<evidence type="ECO:0000313" key="1">
    <source>
        <dbReference type="EMBL" id="CUX03718.1"/>
    </source>
</evidence>
<dbReference type="EMBL" id="FBVY01000048">
    <property type="protein sequence ID" value="CUX03718.1"/>
    <property type="molecule type" value="Genomic_DNA"/>
</dbReference>
<sequence length="211" mass="22839">MQPIQGLNVMSAHEMFVVSAMGNLLQKLDALDCAGAQALGLCACLNRACGSRRNRRAIAIGDAEKRSWLPAGAGIHLEVARCWGVGHGLSVYSGNRTCLRRRRCGNRKGHSGRFATGKAAGQLAGLLAVLFDLFAGKSVGDIVLGAAFAKAQNCIRHLVDDLVLFLRALFHAWFSILLRWMGGMTFRGKPPIREPFCREGAQRFGMAGICR</sequence>
<dbReference type="AlphaFoldDB" id="A0A9W5B828"/>
<proteinExistence type="predicted"/>
<organism evidence="1 2">
    <name type="scientific">Agrobacterium genomosp. 2 str. CFBP 5494</name>
    <dbReference type="NCBI Taxonomy" id="1183436"/>
    <lineage>
        <taxon>Bacteria</taxon>
        <taxon>Pseudomonadati</taxon>
        <taxon>Pseudomonadota</taxon>
        <taxon>Alphaproteobacteria</taxon>
        <taxon>Hyphomicrobiales</taxon>
        <taxon>Rhizobiaceae</taxon>
        <taxon>Rhizobium/Agrobacterium group</taxon>
        <taxon>Agrobacterium</taxon>
        <taxon>Agrobacterium tumefaciens complex</taxon>
    </lineage>
</organism>
<accession>A0A9W5B828</accession>
<dbReference type="Proteomes" id="UP000191933">
    <property type="component" value="Unassembled WGS sequence"/>
</dbReference>
<gene>
    <name evidence="1" type="ORF">AGR2A_pb20045</name>
</gene>